<keyword evidence="2 6" id="KW-0805">Transcription regulation</keyword>
<accession>A0A366DWX0</accession>
<dbReference type="InterPro" id="IPR036388">
    <property type="entry name" value="WH-like_DNA-bd_sf"/>
</dbReference>
<organism evidence="9 10">
    <name type="scientific">Paraliobacillus ryukyuensis</name>
    <dbReference type="NCBI Taxonomy" id="200904"/>
    <lineage>
        <taxon>Bacteria</taxon>
        <taxon>Bacillati</taxon>
        <taxon>Bacillota</taxon>
        <taxon>Bacilli</taxon>
        <taxon>Bacillales</taxon>
        <taxon>Bacillaceae</taxon>
        <taxon>Paraliobacillus</taxon>
    </lineage>
</organism>
<comment type="similarity">
    <text evidence="1 6">Belongs to the sigma-70 factor family. ECF subfamily.</text>
</comment>
<dbReference type="OrthoDB" id="188761at2"/>
<evidence type="ECO:0000256" key="4">
    <source>
        <dbReference type="ARBA" id="ARBA00023125"/>
    </source>
</evidence>
<evidence type="ECO:0000313" key="10">
    <source>
        <dbReference type="Proteomes" id="UP000252254"/>
    </source>
</evidence>
<evidence type="ECO:0000256" key="3">
    <source>
        <dbReference type="ARBA" id="ARBA00023082"/>
    </source>
</evidence>
<keyword evidence="5 6" id="KW-0804">Transcription</keyword>
<dbReference type="InterPro" id="IPR013324">
    <property type="entry name" value="RNA_pol_sigma_r3/r4-like"/>
</dbReference>
<dbReference type="InterPro" id="IPR013325">
    <property type="entry name" value="RNA_pol_sigma_r2"/>
</dbReference>
<dbReference type="InterPro" id="IPR014284">
    <property type="entry name" value="RNA_pol_sigma-70_dom"/>
</dbReference>
<dbReference type="PANTHER" id="PTHR43133:SF46">
    <property type="entry name" value="RNA POLYMERASE SIGMA-70 FACTOR ECF SUBFAMILY"/>
    <property type="match status" value="1"/>
</dbReference>
<dbReference type="AlphaFoldDB" id="A0A366DWX0"/>
<protein>
    <recommendedName>
        <fullName evidence="6">RNA polymerase sigma factor</fullName>
    </recommendedName>
</protein>
<feature type="domain" description="RNA polymerase sigma-70 region 2" evidence="7">
    <location>
        <begin position="18"/>
        <end position="84"/>
    </location>
</feature>
<dbReference type="NCBIfam" id="TIGR02937">
    <property type="entry name" value="sigma70-ECF"/>
    <property type="match status" value="1"/>
</dbReference>
<dbReference type="InterPro" id="IPR000838">
    <property type="entry name" value="RNA_pol_sigma70_ECF_CS"/>
</dbReference>
<dbReference type="GO" id="GO:0016987">
    <property type="term" value="F:sigma factor activity"/>
    <property type="evidence" value="ECO:0007669"/>
    <property type="project" value="UniProtKB-KW"/>
</dbReference>
<dbReference type="InterPro" id="IPR007627">
    <property type="entry name" value="RNA_pol_sigma70_r2"/>
</dbReference>
<evidence type="ECO:0000256" key="6">
    <source>
        <dbReference type="RuleBase" id="RU000716"/>
    </source>
</evidence>
<dbReference type="PANTHER" id="PTHR43133">
    <property type="entry name" value="RNA POLYMERASE ECF-TYPE SIGMA FACTO"/>
    <property type="match status" value="1"/>
</dbReference>
<evidence type="ECO:0000256" key="5">
    <source>
        <dbReference type="ARBA" id="ARBA00023163"/>
    </source>
</evidence>
<feature type="domain" description="RNA polymerase sigma factor 70 region 4 type 2" evidence="8">
    <location>
        <begin position="118"/>
        <end position="170"/>
    </location>
</feature>
<dbReference type="InterPro" id="IPR013249">
    <property type="entry name" value="RNA_pol_sigma70_r4_t2"/>
</dbReference>
<dbReference type="InterPro" id="IPR039425">
    <property type="entry name" value="RNA_pol_sigma-70-like"/>
</dbReference>
<dbReference type="CDD" id="cd06171">
    <property type="entry name" value="Sigma70_r4"/>
    <property type="match status" value="1"/>
</dbReference>
<evidence type="ECO:0000259" key="8">
    <source>
        <dbReference type="Pfam" id="PF08281"/>
    </source>
</evidence>
<dbReference type="Gene3D" id="1.10.10.10">
    <property type="entry name" value="Winged helix-like DNA-binding domain superfamily/Winged helix DNA-binding domain"/>
    <property type="match status" value="1"/>
</dbReference>
<evidence type="ECO:0000256" key="1">
    <source>
        <dbReference type="ARBA" id="ARBA00010641"/>
    </source>
</evidence>
<dbReference type="GO" id="GO:0003677">
    <property type="term" value="F:DNA binding"/>
    <property type="evidence" value="ECO:0007669"/>
    <property type="project" value="UniProtKB-KW"/>
</dbReference>
<gene>
    <name evidence="9" type="ORF">DES48_11038</name>
</gene>
<comment type="caution">
    <text evidence="9">The sequence shown here is derived from an EMBL/GenBank/DDBJ whole genome shotgun (WGS) entry which is preliminary data.</text>
</comment>
<evidence type="ECO:0000259" key="7">
    <source>
        <dbReference type="Pfam" id="PF04542"/>
    </source>
</evidence>
<dbReference type="STRING" id="200904.GCA_900168775_01383"/>
<dbReference type="GO" id="GO:0006352">
    <property type="term" value="P:DNA-templated transcription initiation"/>
    <property type="evidence" value="ECO:0007669"/>
    <property type="project" value="InterPro"/>
</dbReference>
<keyword evidence="10" id="KW-1185">Reference proteome</keyword>
<dbReference type="GO" id="GO:0006950">
    <property type="term" value="P:response to stress"/>
    <property type="evidence" value="ECO:0007669"/>
    <property type="project" value="UniProtKB-ARBA"/>
</dbReference>
<proteinExistence type="inferred from homology"/>
<evidence type="ECO:0000313" key="9">
    <source>
        <dbReference type="EMBL" id="RBO94552.1"/>
    </source>
</evidence>
<dbReference type="Pfam" id="PF04542">
    <property type="entry name" value="Sigma70_r2"/>
    <property type="match status" value="1"/>
</dbReference>
<keyword evidence="3 6" id="KW-0731">Sigma factor</keyword>
<dbReference type="EMBL" id="QNRI01000010">
    <property type="protein sequence ID" value="RBO94552.1"/>
    <property type="molecule type" value="Genomic_DNA"/>
</dbReference>
<evidence type="ECO:0000256" key="2">
    <source>
        <dbReference type="ARBA" id="ARBA00023015"/>
    </source>
</evidence>
<dbReference type="SUPFAM" id="SSF88946">
    <property type="entry name" value="Sigma2 domain of RNA polymerase sigma factors"/>
    <property type="match status" value="1"/>
</dbReference>
<dbReference type="PROSITE" id="PS01063">
    <property type="entry name" value="SIGMA70_ECF"/>
    <property type="match status" value="1"/>
</dbReference>
<name>A0A366DWX0_9BACI</name>
<sequence length="180" mass="21374">MIVKAPTSENIRPFHDYFKCHYHEMLAFARYITKDYYLAEDVIQEAFLKAYQHHSDINDSSKWKAWIKTIVKRTAIDCLRKEHRIVLLEMNDITENYVTTTTAASFVEEALDRNISYEQLHQAIYQLQPILRTVLYLKLQNELADKEIAQYLNISLSAVKTRLYRARKQLRQLMNMPSLQ</sequence>
<reference evidence="9 10" key="1">
    <citation type="submission" date="2018-06" db="EMBL/GenBank/DDBJ databases">
        <title>Genomic Encyclopedia of Type Strains, Phase IV (KMG-IV): sequencing the most valuable type-strain genomes for metagenomic binning, comparative biology and taxonomic classification.</title>
        <authorList>
            <person name="Goeker M."/>
        </authorList>
    </citation>
    <scope>NUCLEOTIDE SEQUENCE [LARGE SCALE GENOMIC DNA]</scope>
    <source>
        <strain evidence="9 10">DSM 15140</strain>
    </source>
</reference>
<dbReference type="Pfam" id="PF08281">
    <property type="entry name" value="Sigma70_r4_2"/>
    <property type="match status" value="1"/>
</dbReference>
<keyword evidence="4 6" id="KW-0238">DNA-binding</keyword>
<dbReference type="Proteomes" id="UP000252254">
    <property type="component" value="Unassembled WGS sequence"/>
</dbReference>
<dbReference type="RefSeq" id="WP_113869749.1">
    <property type="nucleotide sequence ID" value="NZ_BAABQN010000009.1"/>
</dbReference>
<dbReference type="Gene3D" id="1.10.1740.10">
    <property type="match status" value="1"/>
</dbReference>
<dbReference type="SUPFAM" id="SSF88659">
    <property type="entry name" value="Sigma3 and sigma4 domains of RNA polymerase sigma factors"/>
    <property type="match status" value="1"/>
</dbReference>